<evidence type="ECO:0000313" key="3">
    <source>
        <dbReference type="Proteomes" id="UP000017131"/>
    </source>
</evidence>
<reference evidence="2 3" key="1">
    <citation type="journal article" date="2013" name="Genome Announc.">
        <title>Draft Genome Sequence of Staphylococcus simulans UMC-CNS-990, Isolated from a Case of Chronic Bovine Mastitis.</title>
        <authorList>
            <person name="Calcutt M.J."/>
            <person name="Foecking M.F."/>
            <person name="Hsieh H.Y."/>
            <person name="Perry J."/>
            <person name="Stewart G.C."/>
            <person name="Middleton J.R."/>
        </authorList>
    </citation>
    <scope>NUCLEOTIDE SEQUENCE [LARGE SCALE GENOMIC DNA]</scope>
    <source>
        <strain evidence="2 3">UMC-CNS-990</strain>
    </source>
</reference>
<name>A0ABP2YPT6_STASI</name>
<feature type="transmembrane region" description="Helical" evidence="1">
    <location>
        <begin position="55"/>
        <end position="74"/>
    </location>
</feature>
<dbReference type="EMBL" id="AXDY01000019">
    <property type="protein sequence ID" value="ERS92197.1"/>
    <property type="molecule type" value="Genomic_DNA"/>
</dbReference>
<dbReference type="RefSeq" id="WP_023016317.1">
    <property type="nucleotide sequence ID" value="NZ_AXDY01000019.1"/>
</dbReference>
<keyword evidence="1" id="KW-1133">Transmembrane helix</keyword>
<evidence type="ECO:0000256" key="1">
    <source>
        <dbReference type="SAM" id="Phobius"/>
    </source>
</evidence>
<keyword evidence="3" id="KW-1185">Reference proteome</keyword>
<sequence>MRKFLYITLICGILSGAGVFMNFPKYPNLMIPAAFSILGILCVLLTIPDKQTNNMLKLGGFLINFMPLMAILLMPR</sequence>
<comment type="caution">
    <text evidence="2">The sequence shown here is derived from an EMBL/GenBank/DDBJ whole genome shotgun (WGS) entry which is preliminary data.</text>
</comment>
<keyword evidence="1" id="KW-0472">Membrane</keyword>
<accession>A0ABP2YPT6</accession>
<keyword evidence="1" id="KW-0812">Transmembrane</keyword>
<gene>
    <name evidence="2" type="ORF">SSIM_13455</name>
</gene>
<evidence type="ECO:0000313" key="2">
    <source>
        <dbReference type="EMBL" id="ERS92197.1"/>
    </source>
</evidence>
<protein>
    <submittedName>
        <fullName evidence="2">Membrane protein</fullName>
    </submittedName>
</protein>
<feature type="transmembrane region" description="Helical" evidence="1">
    <location>
        <begin position="5"/>
        <end position="23"/>
    </location>
</feature>
<proteinExistence type="predicted"/>
<feature type="transmembrane region" description="Helical" evidence="1">
    <location>
        <begin position="29"/>
        <end position="48"/>
    </location>
</feature>
<dbReference type="Proteomes" id="UP000017131">
    <property type="component" value="Unassembled WGS sequence"/>
</dbReference>
<organism evidence="2 3">
    <name type="scientific">Staphylococcus simulans UMC-CNS-990</name>
    <dbReference type="NCBI Taxonomy" id="1405498"/>
    <lineage>
        <taxon>Bacteria</taxon>
        <taxon>Bacillati</taxon>
        <taxon>Bacillota</taxon>
        <taxon>Bacilli</taxon>
        <taxon>Bacillales</taxon>
        <taxon>Staphylococcaceae</taxon>
        <taxon>Staphylococcus</taxon>
    </lineage>
</organism>